<reference evidence="5" key="1">
    <citation type="journal article" date="2019" name="Int. J. Syst. Evol. Microbiol.">
        <title>The Global Catalogue of Microorganisms (GCM) 10K type strain sequencing project: providing services to taxonomists for standard genome sequencing and annotation.</title>
        <authorList>
            <consortium name="The Broad Institute Genomics Platform"/>
            <consortium name="The Broad Institute Genome Sequencing Center for Infectious Disease"/>
            <person name="Wu L."/>
            <person name="Ma J."/>
        </authorList>
    </citation>
    <scope>NUCLEOTIDE SEQUENCE [LARGE SCALE GENOMIC DNA]</scope>
    <source>
        <strain evidence="5">CGMCC 1.12859</strain>
    </source>
</reference>
<dbReference type="InterPro" id="IPR029058">
    <property type="entry name" value="AB_hydrolase_fold"/>
</dbReference>
<feature type="chain" id="PRO_5046164662" evidence="2">
    <location>
        <begin position="26"/>
        <end position="720"/>
    </location>
</feature>
<dbReference type="Gene3D" id="3.40.50.1820">
    <property type="entry name" value="alpha/beta hydrolase"/>
    <property type="match status" value="1"/>
</dbReference>
<dbReference type="Gene3D" id="1.10.246.70">
    <property type="match status" value="1"/>
</dbReference>
<organism evidence="4 5">
    <name type="scientific">Kitasatospora paranensis</name>
    <dbReference type="NCBI Taxonomy" id="258053"/>
    <lineage>
        <taxon>Bacteria</taxon>
        <taxon>Bacillati</taxon>
        <taxon>Actinomycetota</taxon>
        <taxon>Actinomycetes</taxon>
        <taxon>Kitasatosporales</taxon>
        <taxon>Streptomycetaceae</taxon>
        <taxon>Kitasatospora</taxon>
    </lineage>
</organism>
<proteinExistence type="predicted"/>
<evidence type="ECO:0000256" key="1">
    <source>
        <dbReference type="ARBA" id="ARBA00022801"/>
    </source>
</evidence>
<evidence type="ECO:0000256" key="2">
    <source>
        <dbReference type="SAM" id="SignalP"/>
    </source>
</evidence>
<comment type="caution">
    <text evidence="4">The sequence shown here is derived from an EMBL/GenBank/DDBJ whole genome shotgun (WGS) entry which is preliminary data.</text>
</comment>
<dbReference type="Pfam" id="PF08530">
    <property type="entry name" value="PepX_C"/>
    <property type="match status" value="1"/>
</dbReference>
<dbReference type="Gene3D" id="2.60.120.260">
    <property type="entry name" value="Galactose-binding domain-like"/>
    <property type="match status" value="1"/>
</dbReference>
<keyword evidence="5" id="KW-1185">Reference proteome</keyword>
<keyword evidence="1 4" id="KW-0378">Hydrolase</keyword>
<dbReference type="SMART" id="SM00939">
    <property type="entry name" value="PepX_C"/>
    <property type="match status" value="1"/>
</dbReference>
<feature type="signal peptide" evidence="2">
    <location>
        <begin position="1"/>
        <end position="25"/>
    </location>
</feature>
<protein>
    <submittedName>
        <fullName evidence="4">CocE/NonD family hydrolase</fullName>
    </submittedName>
</protein>
<feature type="domain" description="Xaa-Pro dipeptidyl-peptidase C-terminal" evidence="3">
    <location>
        <begin position="434"/>
        <end position="698"/>
    </location>
</feature>
<dbReference type="SUPFAM" id="SSF49785">
    <property type="entry name" value="Galactose-binding domain-like"/>
    <property type="match status" value="1"/>
</dbReference>
<dbReference type="SUPFAM" id="SSF53474">
    <property type="entry name" value="alpha/beta-Hydrolases"/>
    <property type="match status" value="1"/>
</dbReference>
<dbReference type="EMBL" id="JBHTAJ010000059">
    <property type="protein sequence ID" value="MFC7183077.1"/>
    <property type="molecule type" value="Genomic_DNA"/>
</dbReference>
<accession>A0ABW2G4D8</accession>
<dbReference type="InterPro" id="IPR013736">
    <property type="entry name" value="Xaa-Pro_dipept_C"/>
</dbReference>
<gene>
    <name evidence="4" type="ORF">ACFQMG_26355</name>
</gene>
<evidence type="ECO:0000313" key="5">
    <source>
        <dbReference type="Proteomes" id="UP001596435"/>
    </source>
</evidence>
<evidence type="ECO:0000259" key="3">
    <source>
        <dbReference type="SMART" id="SM00939"/>
    </source>
</evidence>
<evidence type="ECO:0000313" key="4">
    <source>
        <dbReference type="EMBL" id="MFC7183077.1"/>
    </source>
</evidence>
<sequence>MRPLHRRLIGVAIAGTLTASGTAAAAAEPVPAAPQVQNPDTKICDQGNVAAVAADRKSALASQAKQAAPQPETMPQCDLSQAITQTINIVSGAKRPDGTPARVQLRLKRPKTLPGVTISTIIEPSPYNGHASDTLGRHANTFAQDATPPLGQAIQQQIDKIFADASGADNPNREDLPVTATADPTVPADAKWDMTYEAYFDNYFVPRGYAVADLDAVGTGNSQGCVDPGSASEQAGITAAIDWLNGRATGYGENGNEITAADWSNGKVALKGKSYDGALSIEGAAAKPQGLKTILSVAGIADWYDYTRFDGVVTNPSGSKGYDLDNLATYVSTGPDRHSCNDAIASNVTAHLERDTGQRNAYWDARNYTAKVTADQPSVFLVQGVNDPVVRPSQSVSYWQALQNAHVPSKLWVTQGLHYRPYNQRPYDYVRQVHQWFDYWLDDVDNHVLDQPKADVQGPDLTSWTTQDSWPAAGTAGVKLTFNSDGSLGKNAKLPFVRQQLTDDGVTKTTGNLIDPDGASNAQSLAYLSPALDRDVTLQGAPSFTVNAALNGPSPYLTALLVDYGPQSNNYYTPDTRYDTDTRASQKLCTGQSIAGNDPCVSPYSIFFRTTPENYKYNVITRGWADIRHWMGDRHQAIVVDGQPTTVTWKAEPTNYTVPKGHRIGVVLLATDNEQVSIFANTTYTPHYTGANNDPTTLGALTGFSSVTLPVTTGSDALGG</sequence>
<dbReference type="InterPro" id="IPR008979">
    <property type="entry name" value="Galactose-bd-like_sf"/>
</dbReference>
<keyword evidence="2" id="KW-0732">Signal</keyword>
<dbReference type="Pfam" id="PF02129">
    <property type="entry name" value="Peptidase_S15"/>
    <property type="match status" value="1"/>
</dbReference>
<name>A0ABW2G4D8_9ACTN</name>
<dbReference type="Proteomes" id="UP001596435">
    <property type="component" value="Unassembled WGS sequence"/>
</dbReference>
<dbReference type="GO" id="GO:0016787">
    <property type="term" value="F:hydrolase activity"/>
    <property type="evidence" value="ECO:0007669"/>
    <property type="project" value="UniProtKB-KW"/>
</dbReference>
<dbReference type="RefSeq" id="WP_380232188.1">
    <property type="nucleotide sequence ID" value="NZ_JBHSVH010000002.1"/>
</dbReference>
<dbReference type="InterPro" id="IPR000383">
    <property type="entry name" value="Xaa-Pro-like_dom"/>
</dbReference>